<dbReference type="Proteomes" id="UP000054538">
    <property type="component" value="Unassembled WGS sequence"/>
</dbReference>
<evidence type="ECO:0000313" key="2">
    <source>
        <dbReference type="Proteomes" id="UP000054538"/>
    </source>
</evidence>
<evidence type="ECO:0000313" key="1">
    <source>
        <dbReference type="EMBL" id="KIK79268.1"/>
    </source>
</evidence>
<feature type="non-terminal residue" evidence="1">
    <location>
        <position position="50"/>
    </location>
</feature>
<protein>
    <submittedName>
        <fullName evidence="1">Uncharacterized protein</fullName>
    </submittedName>
</protein>
<reference evidence="2" key="2">
    <citation type="submission" date="2015-01" db="EMBL/GenBank/DDBJ databases">
        <title>Evolutionary Origins and Diversification of the Mycorrhizal Mutualists.</title>
        <authorList>
            <consortium name="DOE Joint Genome Institute"/>
            <consortium name="Mycorrhizal Genomics Consortium"/>
            <person name="Kohler A."/>
            <person name="Kuo A."/>
            <person name="Nagy L.G."/>
            <person name="Floudas D."/>
            <person name="Copeland A."/>
            <person name="Barry K.W."/>
            <person name="Cichocki N."/>
            <person name="Veneault-Fourrey C."/>
            <person name="LaButti K."/>
            <person name="Lindquist E.A."/>
            <person name="Lipzen A."/>
            <person name="Lundell T."/>
            <person name="Morin E."/>
            <person name="Murat C."/>
            <person name="Riley R."/>
            <person name="Ohm R."/>
            <person name="Sun H."/>
            <person name="Tunlid A."/>
            <person name="Henrissat B."/>
            <person name="Grigoriev I.V."/>
            <person name="Hibbett D.S."/>
            <person name="Martin F."/>
        </authorList>
    </citation>
    <scope>NUCLEOTIDE SEQUENCE [LARGE SCALE GENOMIC DNA]</scope>
    <source>
        <strain evidence="2">Ve08.2h10</strain>
    </source>
</reference>
<dbReference type="EMBL" id="KN826328">
    <property type="protein sequence ID" value="KIK79268.1"/>
    <property type="molecule type" value="Genomic_DNA"/>
</dbReference>
<dbReference type="InParanoid" id="A0A0D0CUY1"/>
<accession>A0A0D0CUY1</accession>
<name>A0A0D0CUY1_9AGAM</name>
<reference evidence="1 2" key="1">
    <citation type="submission" date="2014-04" db="EMBL/GenBank/DDBJ databases">
        <authorList>
            <consortium name="DOE Joint Genome Institute"/>
            <person name="Kuo A."/>
            <person name="Kohler A."/>
            <person name="Jargeat P."/>
            <person name="Nagy L.G."/>
            <person name="Floudas D."/>
            <person name="Copeland A."/>
            <person name="Barry K.W."/>
            <person name="Cichocki N."/>
            <person name="Veneault-Fourrey C."/>
            <person name="LaButti K."/>
            <person name="Lindquist E.A."/>
            <person name="Lipzen A."/>
            <person name="Lundell T."/>
            <person name="Morin E."/>
            <person name="Murat C."/>
            <person name="Sun H."/>
            <person name="Tunlid A."/>
            <person name="Henrissat B."/>
            <person name="Grigoriev I.V."/>
            <person name="Hibbett D.S."/>
            <person name="Martin F."/>
            <person name="Nordberg H.P."/>
            <person name="Cantor M.N."/>
            <person name="Hua S.X."/>
        </authorList>
    </citation>
    <scope>NUCLEOTIDE SEQUENCE [LARGE SCALE GENOMIC DNA]</scope>
    <source>
        <strain evidence="1 2">Ve08.2h10</strain>
    </source>
</reference>
<gene>
    <name evidence="1" type="ORF">PAXRUDRAFT_91682</name>
</gene>
<sequence>FGTLVNPLVLPPGRKRQLTHADLGFVQGLLDGHPTIYLDEIQESLLHQTD</sequence>
<dbReference type="AlphaFoldDB" id="A0A0D0CUY1"/>
<keyword evidence="2" id="KW-1185">Reference proteome</keyword>
<organism evidence="1 2">
    <name type="scientific">Paxillus rubicundulus Ve08.2h10</name>
    <dbReference type="NCBI Taxonomy" id="930991"/>
    <lineage>
        <taxon>Eukaryota</taxon>
        <taxon>Fungi</taxon>
        <taxon>Dikarya</taxon>
        <taxon>Basidiomycota</taxon>
        <taxon>Agaricomycotina</taxon>
        <taxon>Agaricomycetes</taxon>
        <taxon>Agaricomycetidae</taxon>
        <taxon>Boletales</taxon>
        <taxon>Paxilineae</taxon>
        <taxon>Paxillaceae</taxon>
        <taxon>Paxillus</taxon>
    </lineage>
</organism>
<dbReference type="HOGENOM" id="CLU_056788_8_3_1"/>
<proteinExistence type="predicted"/>
<feature type="non-terminal residue" evidence="1">
    <location>
        <position position="1"/>
    </location>
</feature>